<dbReference type="EMBL" id="CADCSZ010000203">
    <property type="protein sequence ID" value="CAA9271404.1"/>
    <property type="molecule type" value="Genomic_DNA"/>
</dbReference>
<feature type="transmembrane region" description="Helical" evidence="2">
    <location>
        <begin position="183"/>
        <end position="203"/>
    </location>
</feature>
<name>A0A6J4JAP3_9ACTN</name>
<reference evidence="3" key="1">
    <citation type="submission" date="2020-02" db="EMBL/GenBank/DDBJ databases">
        <authorList>
            <person name="Meier V. D."/>
        </authorList>
    </citation>
    <scope>NUCLEOTIDE SEQUENCE</scope>
    <source>
        <strain evidence="3">AVDCRST_MAG76</strain>
    </source>
</reference>
<keyword evidence="2" id="KW-0472">Membrane</keyword>
<proteinExistence type="predicted"/>
<protein>
    <submittedName>
        <fullName evidence="3">Uncharacterized protein</fullName>
    </submittedName>
</protein>
<organism evidence="3">
    <name type="scientific">uncultured Acidimicrobiales bacterium</name>
    <dbReference type="NCBI Taxonomy" id="310071"/>
    <lineage>
        <taxon>Bacteria</taxon>
        <taxon>Bacillati</taxon>
        <taxon>Actinomycetota</taxon>
        <taxon>Acidimicrobiia</taxon>
        <taxon>Acidimicrobiales</taxon>
        <taxon>environmental samples</taxon>
    </lineage>
</organism>
<evidence type="ECO:0000313" key="3">
    <source>
        <dbReference type="EMBL" id="CAA9271404.1"/>
    </source>
</evidence>
<accession>A0A6J4JAP3</accession>
<dbReference type="AlphaFoldDB" id="A0A6J4JAP3"/>
<gene>
    <name evidence="3" type="ORF">AVDCRST_MAG76-3442</name>
</gene>
<sequence>MMPRGPGPERPLGAGSAGPERPLGAGSLFPTAVVAGLILVGSGAGPVGAQTELGCPPDEGIDAAIGQSPTVFTGTVRALGNKGRTATIEVIRVWKGAPLPERVEVQGTIATQSKVVTALDRLYARDRTYLFLPTSGASPRFRENRCSATRQLTAELAAKAPGDGGAAPQGQGVPLPGADLGRFAPLMVGAPALAVLAGLLVAARRKSKRSGQPAATG</sequence>
<feature type="region of interest" description="Disordered" evidence="1">
    <location>
        <begin position="1"/>
        <end position="23"/>
    </location>
</feature>
<keyword evidence="2" id="KW-1133">Transmembrane helix</keyword>
<evidence type="ECO:0000256" key="2">
    <source>
        <dbReference type="SAM" id="Phobius"/>
    </source>
</evidence>
<keyword evidence="2" id="KW-0812">Transmembrane</keyword>
<evidence type="ECO:0000256" key="1">
    <source>
        <dbReference type="SAM" id="MobiDB-lite"/>
    </source>
</evidence>